<dbReference type="AlphaFoldDB" id="A0AA88XAE0"/>
<organism evidence="3 4">
    <name type="scientific">Escallonia herrerae</name>
    <dbReference type="NCBI Taxonomy" id="1293975"/>
    <lineage>
        <taxon>Eukaryota</taxon>
        <taxon>Viridiplantae</taxon>
        <taxon>Streptophyta</taxon>
        <taxon>Embryophyta</taxon>
        <taxon>Tracheophyta</taxon>
        <taxon>Spermatophyta</taxon>
        <taxon>Magnoliopsida</taxon>
        <taxon>eudicotyledons</taxon>
        <taxon>Gunneridae</taxon>
        <taxon>Pentapetalae</taxon>
        <taxon>asterids</taxon>
        <taxon>campanulids</taxon>
        <taxon>Escalloniales</taxon>
        <taxon>Escalloniaceae</taxon>
        <taxon>Escallonia</taxon>
    </lineage>
</organism>
<comment type="caution">
    <text evidence="3">The sequence shown here is derived from an EMBL/GenBank/DDBJ whole genome shotgun (WGS) entry which is preliminary data.</text>
</comment>
<evidence type="ECO:0000313" key="4">
    <source>
        <dbReference type="Proteomes" id="UP001188597"/>
    </source>
</evidence>
<accession>A0AA88XAE0</accession>
<keyword evidence="1" id="KW-0732">Signal</keyword>
<sequence>MYYIPLLLTLVLLLLTSNPPTHATPTPQDHFTKSTPLRQNASYQRYLELTHPLPTAHLTPSCTHLALRHNFGDTMGRPPVSVPYSPSCNATTPTWSHVVLEFRASCKGDQYDRIAAVWLAGAELLRTSTAEPTEDGIFWSVQKDVTKYSSLLKQSNLTLTVMLENVINDDFTGIYHVNVTLLYYNSTAFGIPSSHHRKLWSVNDQKLGLKSEERLSSVYETPSDLIIPISGLRDEGFWFRIQNESDVKLKGIRIPRNTRKAVLEVYVSFHGNDEFWYSNPPDSYIEMNNLTTGRGHGAYREVLVTIDGNLVGSVVPFPVIFTGGINPLFWEPVVAIGAFDLPTYDFDLTPFLGLILDGKVHCFGLGVAESISFWLVDANLHLWLDHGSEEVQAKVVDFGNPKQSMRRKSEFKQLDGSFKIKAKRKSGFVGWVNSSTGNLTTHVLQDFKFKNLIKFRNNGTDKMVKQKVKAKIEVRVESDMGYLISRSVVKRRYPLWITTVTLPGSENDTYMMITNVSHGLKEKSSNGGFKGSVLNRQDSGGWMMVKDHDVLSGAANTHQLYTYMDEYDCYSRMLSVVNGTSGSVGRLGGFLLSLSGQGAGHWNELPMLALGSGGRQLSRGTYLSTKSRTTG</sequence>
<feature type="domain" description="Peptide N-acetyl-beta-D-glucosaminyl asparaginase amidase A N-terminal" evidence="2">
    <location>
        <begin position="58"/>
        <end position="397"/>
    </location>
</feature>
<reference evidence="3" key="1">
    <citation type="submission" date="2022-12" db="EMBL/GenBank/DDBJ databases">
        <title>Draft genome assemblies for two species of Escallonia (Escalloniales).</title>
        <authorList>
            <person name="Chanderbali A."/>
            <person name="Dervinis C."/>
            <person name="Anghel I."/>
            <person name="Soltis D."/>
            <person name="Soltis P."/>
            <person name="Zapata F."/>
        </authorList>
    </citation>
    <scope>NUCLEOTIDE SEQUENCE</scope>
    <source>
        <strain evidence="3">UCBG64.0493</strain>
        <tissue evidence="3">Leaf</tissue>
    </source>
</reference>
<dbReference type="PANTHER" id="PTHR31104">
    <property type="entry name" value="PEPTIDE-N4-(N-ACETYL-BETA-GLUCOSAMINYL)ASPARAGINE AMIDASE A PROTEIN"/>
    <property type="match status" value="1"/>
</dbReference>
<evidence type="ECO:0000256" key="1">
    <source>
        <dbReference type="SAM" id="SignalP"/>
    </source>
</evidence>
<dbReference type="InterPro" id="IPR021102">
    <property type="entry name" value="PNGase_A"/>
</dbReference>
<dbReference type="EMBL" id="JAVXUP010000015">
    <property type="protein sequence ID" value="KAK3042897.1"/>
    <property type="molecule type" value="Genomic_DNA"/>
</dbReference>
<dbReference type="Pfam" id="PF12222">
    <property type="entry name" value="PNGaseA"/>
    <property type="match status" value="1"/>
</dbReference>
<dbReference type="Proteomes" id="UP001188597">
    <property type="component" value="Unassembled WGS sequence"/>
</dbReference>
<evidence type="ECO:0000313" key="3">
    <source>
        <dbReference type="EMBL" id="KAK3042897.1"/>
    </source>
</evidence>
<name>A0AA88XAE0_9ASTE</name>
<proteinExistence type="predicted"/>
<evidence type="ECO:0000259" key="2">
    <source>
        <dbReference type="Pfam" id="PF12222"/>
    </source>
</evidence>
<gene>
    <name evidence="3" type="ORF">RJ639_001170</name>
</gene>
<dbReference type="InterPro" id="IPR056948">
    <property type="entry name" value="PNGaseA_N"/>
</dbReference>
<keyword evidence="4" id="KW-1185">Reference proteome</keyword>
<feature type="chain" id="PRO_5041679073" description="Peptide N-acetyl-beta-D-glucosaminyl asparaginase amidase A N-terminal domain-containing protein" evidence="1">
    <location>
        <begin position="24"/>
        <end position="631"/>
    </location>
</feature>
<protein>
    <recommendedName>
        <fullName evidence="2">Peptide N-acetyl-beta-D-glucosaminyl asparaginase amidase A N-terminal domain-containing protein</fullName>
    </recommendedName>
</protein>
<feature type="signal peptide" evidence="1">
    <location>
        <begin position="1"/>
        <end position="23"/>
    </location>
</feature>